<dbReference type="GO" id="GO:0070042">
    <property type="term" value="F:rRNA (uridine-N3-)-methyltransferase activity"/>
    <property type="evidence" value="ECO:0007669"/>
    <property type="project" value="TreeGrafter"/>
</dbReference>
<evidence type="ECO:0000256" key="7">
    <source>
        <dbReference type="ARBA" id="ARBA00022691"/>
    </source>
</evidence>
<dbReference type="GO" id="GO:0005737">
    <property type="term" value="C:cytoplasm"/>
    <property type="evidence" value="ECO:0007669"/>
    <property type="project" value="UniProtKB-SubCell"/>
</dbReference>
<protein>
    <recommendedName>
        <fullName evidence="10">Ribosomal RNA small subunit methyltransferase E</fullName>
        <ecNumber evidence="10">2.1.1.193</ecNumber>
    </recommendedName>
</protein>
<evidence type="ECO:0000256" key="8">
    <source>
        <dbReference type="ARBA" id="ARBA00025699"/>
    </source>
</evidence>
<dbReference type="InterPro" id="IPR029028">
    <property type="entry name" value="Alpha/beta_knot_MTases"/>
</dbReference>
<evidence type="ECO:0000256" key="2">
    <source>
        <dbReference type="ARBA" id="ARBA00005528"/>
    </source>
</evidence>
<evidence type="ECO:0000259" key="12">
    <source>
        <dbReference type="Pfam" id="PF20260"/>
    </source>
</evidence>
<proteinExistence type="inferred from homology"/>
<comment type="subcellular location">
    <subcellularLocation>
        <location evidence="1 10">Cytoplasm</location>
    </subcellularLocation>
</comment>
<keyword evidence="5 10" id="KW-0489">Methyltransferase</keyword>
<dbReference type="GO" id="GO:0070475">
    <property type="term" value="P:rRNA base methylation"/>
    <property type="evidence" value="ECO:0007669"/>
    <property type="project" value="TreeGrafter"/>
</dbReference>
<dbReference type="PANTHER" id="PTHR30027">
    <property type="entry name" value="RIBOSOMAL RNA SMALL SUBUNIT METHYLTRANSFERASE E"/>
    <property type="match status" value="1"/>
</dbReference>
<dbReference type="Proteomes" id="UP000251889">
    <property type="component" value="Unassembled WGS sequence"/>
</dbReference>
<evidence type="ECO:0000256" key="9">
    <source>
        <dbReference type="ARBA" id="ARBA00047944"/>
    </source>
</evidence>
<dbReference type="Pfam" id="PF04452">
    <property type="entry name" value="Methyltrans_RNA"/>
    <property type="match status" value="1"/>
</dbReference>
<dbReference type="EMBL" id="QMFY01000010">
    <property type="protein sequence ID" value="RAV99614.1"/>
    <property type="molecule type" value="Genomic_DNA"/>
</dbReference>
<keyword evidence="14" id="KW-1185">Reference proteome</keyword>
<dbReference type="SUPFAM" id="SSF75217">
    <property type="entry name" value="alpha/beta knot"/>
    <property type="match status" value="1"/>
</dbReference>
<dbReference type="EC" id="2.1.1.193" evidence="10"/>
<accession>A0A364Y0J8</accession>
<evidence type="ECO:0000256" key="5">
    <source>
        <dbReference type="ARBA" id="ARBA00022603"/>
    </source>
</evidence>
<evidence type="ECO:0000259" key="11">
    <source>
        <dbReference type="Pfam" id="PF04452"/>
    </source>
</evidence>
<keyword evidence="7 10" id="KW-0949">S-adenosyl-L-methionine</keyword>
<gene>
    <name evidence="13" type="ORF">DQQ10_18615</name>
</gene>
<comment type="caution">
    <text evidence="13">The sequence shown here is derived from an EMBL/GenBank/DDBJ whole genome shotgun (WGS) entry which is preliminary data.</text>
</comment>
<dbReference type="SUPFAM" id="SSF88697">
    <property type="entry name" value="PUA domain-like"/>
    <property type="match status" value="1"/>
</dbReference>
<keyword evidence="3 10" id="KW-0963">Cytoplasm</keyword>
<dbReference type="Pfam" id="PF20260">
    <property type="entry name" value="PUA_4"/>
    <property type="match status" value="1"/>
</dbReference>
<dbReference type="OrthoDB" id="9815641at2"/>
<dbReference type="PIRSF" id="PIRSF015601">
    <property type="entry name" value="MTase_slr0722"/>
    <property type="match status" value="1"/>
</dbReference>
<evidence type="ECO:0000256" key="10">
    <source>
        <dbReference type="PIRNR" id="PIRNR015601"/>
    </source>
</evidence>
<evidence type="ECO:0000256" key="6">
    <source>
        <dbReference type="ARBA" id="ARBA00022679"/>
    </source>
</evidence>
<evidence type="ECO:0000256" key="4">
    <source>
        <dbReference type="ARBA" id="ARBA00022552"/>
    </source>
</evidence>
<keyword evidence="6 10" id="KW-0808">Transferase</keyword>
<reference evidence="13 14" key="1">
    <citation type="submission" date="2018-06" db="EMBL/GenBank/DDBJ databases">
        <title>Chryseolinea flavus sp. nov., a member of the phylum Bacteroidetes isolated from soil.</title>
        <authorList>
            <person name="Li Y."/>
            <person name="Wang J."/>
        </authorList>
    </citation>
    <scope>NUCLEOTIDE SEQUENCE [LARGE SCALE GENOMIC DNA]</scope>
    <source>
        <strain evidence="13 14">SDU1-6</strain>
    </source>
</reference>
<sequence length="234" mass="26290">MNLFYQPHIAEGIHHLDLEESRHCIKVLRRKVGDSLVITDGKGFFYDAIITVASEKECRFEIKKSTAAATPSFQIHIAISPTKNNERIEWFVEKAVEFGIHRISLIECDHTERAYLKSDRLRKVAVSAMKQSLKPQLPLIDEVTTLKKLLPSITAQQRFIAYVDSNNPLHLQHAAVAAQSYCVLVGPEGDFSRDELEQSVVAGFQKVSLGQSRLRTETAGLAACHILNLVNEVR</sequence>
<dbReference type="AlphaFoldDB" id="A0A364Y0J8"/>
<evidence type="ECO:0000313" key="13">
    <source>
        <dbReference type="EMBL" id="RAV99614.1"/>
    </source>
</evidence>
<dbReference type="InterPro" id="IPR006700">
    <property type="entry name" value="RsmE"/>
</dbReference>
<dbReference type="InterPro" id="IPR046887">
    <property type="entry name" value="RsmE_PUA-like"/>
</dbReference>
<comment type="catalytic activity">
    <reaction evidence="9 10">
        <text>uridine(1498) in 16S rRNA + S-adenosyl-L-methionine = N(3)-methyluridine(1498) in 16S rRNA + S-adenosyl-L-homocysteine + H(+)</text>
        <dbReference type="Rhea" id="RHEA:42920"/>
        <dbReference type="Rhea" id="RHEA-COMP:10283"/>
        <dbReference type="Rhea" id="RHEA-COMP:10284"/>
        <dbReference type="ChEBI" id="CHEBI:15378"/>
        <dbReference type="ChEBI" id="CHEBI:57856"/>
        <dbReference type="ChEBI" id="CHEBI:59789"/>
        <dbReference type="ChEBI" id="CHEBI:65315"/>
        <dbReference type="ChEBI" id="CHEBI:74502"/>
        <dbReference type="EC" id="2.1.1.193"/>
    </reaction>
</comment>
<dbReference type="PANTHER" id="PTHR30027:SF3">
    <property type="entry name" value="16S RRNA (URACIL(1498)-N(3))-METHYLTRANSFERASE"/>
    <property type="match status" value="1"/>
</dbReference>
<dbReference type="Gene3D" id="3.40.1280.10">
    <property type="match status" value="1"/>
</dbReference>
<dbReference type="NCBIfam" id="TIGR00046">
    <property type="entry name" value="RsmE family RNA methyltransferase"/>
    <property type="match status" value="1"/>
</dbReference>
<dbReference type="RefSeq" id="WP_112748401.1">
    <property type="nucleotide sequence ID" value="NZ_QMFY01000010.1"/>
</dbReference>
<dbReference type="NCBIfam" id="NF008702">
    <property type="entry name" value="PRK11713.6-1"/>
    <property type="match status" value="1"/>
</dbReference>
<feature type="domain" description="Ribosomal RNA small subunit methyltransferase E PUA-like" evidence="12">
    <location>
        <begin position="19"/>
        <end position="62"/>
    </location>
</feature>
<dbReference type="Gene3D" id="2.40.240.20">
    <property type="entry name" value="Hypothetical PUA domain-like, domain 1"/>
    <property type="match status" value="1"/>
</dbReference>
<comment type="similarity">
    <text evidence="2 10">Belongs to the RNA methyltransferase RsmE family.</text>
</comment>
<dbReference type="InterPro" id="IPR046886">
    <property type="entry name" value="RsmE_MTase_dom"/>
</dbReference>
<dbReference type="InterPro" id="IPR029026">
    <property type="entry name" value="tRNA_m1G_MTases_N"/>
</dbReference>
<evidence type="ECO:0000256" key="3">
    <source>
        <dbReference type="ARBA" id="ARBA00022490"/>
    </source>
</evidence>
<organism evidence="13 14">
    <name type="scientific">Pseudochryseolinea flava</name>
    <dbReference type="NCBI Taxonomy" id="2059302"/>
    <lineage>
        <taxon>Bacteria</taxon>
        <taxon>Pseudomonadati</taxon>
        <taxon>Bacteroidota</taxon>
        <taxon>Cytophagia</taxon>
        <taxon>Cytophagales</taxon>
        <taxon>Fulvivirgaceae</taxon>
        <taxon>Pseudochryseolinea</taxon>
    </lineage>
</organism>
<dbReference type="CDD" id="cd18084">
    <property type="entry name" value="RsmE-like"/>
    <property type="match status" value="1"/>
</dbReference>
<dbReference type="InterPro" id="IPR015947">
    <property type="entry name" value="PUA-like_sf"/>
</dbReference>
<feature type="domain" description="Ribosomal RNA small subunit methyltransferase E methyltransferase" evidence="11">
    <location>
        <begin position="73"/>
        <end position="227"/>
    </location>
</feature>
<comment type="function">
    <text evidence="8 10">Specifically methylates the N3 position of the uracil ring of uridine 1498 (m3U1498) in 16S rRNA. Acts on the fully assembled 30S ribosomal subunit.</text>
</comment>
<evidence type="ECO:0000313" key="14">
    <source>
        <dbReference type="Proteomes" id="UP000251889"/>
    </source>
</evidence>
<name>A0A364Y0J8_9BACT</name>
<evidence type="ECO:0000256" key="1">
    <source>
        <dbReference type="ARBA" id="ARBA00004496"/>
    </source>
</evidence>
<keyword evidence="4 10" id="KW-0698">rRNA processing</keyword>